<dbReference type="KEGG" id="brs:S23_56610"/>
<organism evidence="3 4">
    <name type="scientific">Bradyrhizobium cosmicum</name>
    <dbReference type="NCBI Taxonomy" id="1404864"/>
    <lineage>
        <taxon>Bacteria</taxon>
        <taxon>Pseudomonadati</taxon>
        <taxon>Pseudomonadota</taxon>
        <taxon>Alphaproteobacteria</taxon>
        <taxon>Hyphomicrobiales</taxon>
        <taxon>Nitrobacteraceae</taxon>
        <taxon>Bradyrhizobium</taxon>
    </lineage>
</organism>
<feature type="transmembrane region" description="Helical" evidence="1">
    <location>
        <begin position="63"/>
        <end position="96"/>
    </location>
</feature>
<evidence type="ECO:0000313" key="3">
    <source>
        <dbReference type="EMBL" id="BAL78853.1"/>
    </source>
</evidence>
<dbReference type="InterPro" id="IPR002656">
    <property type="entry name" value="Acyl_transf_3_dom"/>
</dbReference>
<keyword evidence="1" id="KW-1133">Transmembrane helix</keyword>
<keyword evidence="4" id="KW-1185">Reference proteome</keyword>
<dbReference type="GO" id="GO:0016020">
    <property type="term" value="C:membrane"/>
    <property type="evidence" value="ECO:0007669"/>
    <property type="project" value="TreeGrafter"/>
</dbReference>
<feature type="transmembrane region" description="Helical" evidence="1">
    <location>
        <begin position="186"/>
        <end position="207"/>
    </location>
</feature>
<evidence type="ECO:0000313" key="4">
    <source>
        <dbReference type="Proteomes" id="UP000007886"/>
    </source>
</evidence>
<feature type="transmembrane region" description="Helical" evidence="1">
    <location>
        <begin position="281"/>
        <end position="298"/>
    </location>
</feature>
<feature type="transmembrane region" description="Helical" evidence="1">
    <location>
        <begin position="219"/>
        <end position="240"/>
    </location>
</feature>
<keyword evidence="1" id="KW-0472">Membrane</keyword>
<sequence length="367" mass="41640">MPTFLAAFSTPPWIECAYFREGGFLVDLFFVLSGMVMSMSYVQSDFGRFSLRDFMVRRFARIYPLHIVMLIVLLLFRLLRISLVSVGLIAAIPAVFEVNNAYSFVLNVFLLHSLGFVDYLNWNAPSWSISVEFYTYLVFGLVVLCAQRLGSLRWLYVASALFVVVSWLLLVVWIGREEIGAQYDWGILRCFTSFFLGVLTVKAVSYVPRTFSRVAKGALQFAALLLALVNVCIIDYWNWLSFFAPFTFSIFLGSLLAFPDAAVIPRLLVVKPLVWVGKRSYSIYMVHAVVILFAEYGIRAFGHRPIAWLEQIYPGLPATLNLFVLIGVVLVVSDFTYRRVELPGGKLLRRWLQDSRSFAGAPATRST</sequence>
<feature type="transmembrane region" description="Helical" evidence="1">
    <location>
        <begin position="246"/>
        <end position="269"/>
    </location>
</feature>
<dbReference type="PANTHER" id="PTHR23028">
    <property type="entry name" value="ACETYLTRANSFERASE"/>
    <property type="match status" value="1"/>
</dbReference>
<dbReference type="PANTHER" id="PTHR23028:SF131">
    <property type="entry name" value="BLR2367 PROTEIN"/>
    <property type="match status" value="1"/>
</dbReference>
<protein>
    <submittedName>
        <fullName evidence="3">Acetyltransferase</fullName>
    </submittedName>
</protein>
<keyword evidence="1" id="KW-0812">Transmembrane</keyword>
<feature type="transmembrane region" description="Helical" evidence="1">
    <location>
        <begin position="318"/>
        <end position="337"/>
    </location>
</feature>
<name>A0AAI8MEP2_9BRAD</name>
<dbReference type="AlphaFoldDB" id="A0AAI8MEP2"/>
<evidence type="ECO:0000256" key="1">
    <source>
        <dbReference type="SAM" id="Phobius"/>
    </source>
</evidence>
<feature type="transmembrane region" description="Helical" evidence="1">
    <location>
        <begin position="154"/>
        <end position="174"/>
    </location>
</feature>
<reference evidence="3 4" key="1">
    <citation type="journal article" date="2012" name="Microbes Environ.">
        <title>Complete genome sequence of Bradyrhizobium sp. S23321: insights into symbiosis evolution in soil oligotrophs.</title>
        <authorList>
            <person name="Okubo T."/>
            <person name="Tsukui T."/>
            <person name="Maita H."/>
            <person name="Okamoto S."/>
            <person name="Oshima K."/>
            <person name="Fujisawa T."/>
            <person name="Saito A."/>
            <person name="Futamata H."/>
            <person name="Hattori R."/>
            <person name="Shimomura Y."/>
            <person name="Haruta S."/>
            <person name="Morimoto S."/>
            <person name="Wang Y."/>
            <person name="Sakai Y."/>
            <person name="Hattori M."/>
            <person name="Aizawa S."/>
            <person name="Nagashima K.V.P."/>
            <person name="Masuda S."/>
            <person name="Hattori T."/>
            <person name="Yamashita A."/>
            <person name="Bao Z."/>
            <person name="Hayatsu M."/>
            <person name="Kajiya-Kanegae H."/>
            <person name="Yoshinaga I."/>
            <person name="Sakamoto K."/>
            <person name="Toyota K."/>
            <person name="Nakao M."/>
            <person name="Kohara M."/>
            <person name="Anda M."/>
            <person name="Niwa R."/>
            <person name="Jung-Hwan P."/>
            <person name="Sameshima-Saito R."/>
            <person name="Tokuda S."/>
            <person name="Yamamoto S."/>
            <person name="Yamamoto S."/>
            <person name="Yokoyama T."/>
            <person name="Akutsu T."/>
            <person name="Nakamura Y."/>
            <person name="Nakahira-Yanaka Y."/>
            <person name="Takada Hoshino Y."/>
            <person name="Hirakawa H."/>
            <person name="Mitsui H."/>
            <person name="Terasawa K."/>
            <person name="Itakura M."/>
            <person name="Sato S."/>
            <person name="Ikeda-Ohtsubo W."/>
            <person name="Sakakura N."/>
            <person name="Kaminuma E."/>
            <person name="Minamisawa K."/>
        </authorList>
    </citation>
    <scope>NUCLEOTIDE SEQUENCE [LARGE SCALE GENOMIC DNA]</scope>
    <source>
        <strain evidence="3 4">S23321</strain>
    </source>
</reference>
<gene>
    <name evidence="3" type="ORF">S23_56610</name>
</gene>
<proteinExistence type="predicted"/>
<dbReference type="Pfam" id="PF01757">
    <property type="entry name" value="Acyl_transf_3"/>
    <property type="match status" value="1"/>
</dbReference>
<dbReference type="GO" id="GO:0016747">
    <property type="term" value="F:acyltransferase activity, transferring groups other than amino-acyl groups"/>
    <property type="evidence" value="ECO:0007669"/>
    <property type="project" value="InterPro"/>
</dbReference>
<feature type="domain" description="Acyltransferase 3" evidence="2">
    <location>
        <begin position="22"/>
        <end position="335"/>
    </location>
</feature>
<dbReference type="GO" id="GO:0000271">
    <property type="term" value="P:polysaccharide biosynthetic process"/>
    <property type="evidence" value="ECO:0007669"/>
    <property type="project" value="TreeGrafter"/>
</dbReference>
<dbReference type="InterPro" id="IPR050879">
    <property type="entry name" value="Acyltransferase_3"/>
</dbReference>
<feature type="transmembrane region" description="Helical" evidence="1">
    <location>
        <begin position="127"/>
        <end position="147"/>
    </location>
</feature>
<feature type="transmembrane region" description="Helical" evidence="1">
    <location>
        <begin position="22"/>
        <end position="42"/>
    </location>
</feature>
<dbReference type="Proteomes" id="UP000007886">
    <property type="component" value="Chromosome"/>
</dbReference>
<dbReference type="EMBL" id="AP012279">
    <property type="protein sequence ID" value="BAL78853.1"/>
    <property type="molecule type" value="Genomic_DNA"/>
</dbReference>
<evidence type="ECO:0000259" key="2">
    <source>
        <dbReference type="Pfam" id="PF01757"/>
    </source>
</evidence>
<accession>A0AAI8MEP2</accession>